<dbReference type="AlphaFoldDB" id="A0A926INX9"/>
<evidence type="ECO:0000313" key="2">
    <source>
        <dbReference type="Proteomes" id="UP000647416"/>
    </source>
</evidence>
<sequence length="82" mass="9534">FQKPQYLNAKRFRDEYGKLTEKVAEIARKTLPEALNYYTDGDRYEKGGKIYTFKVTDENMLFASRLARYSSTSPSCSAVLYE</sequence>
<proteinExistence type="predicted"/>
<comment type="caution">
    <text evidence="1">The sequence shown here is derived from an EMBL/GenBank/DDBJ whole genome shotgun (WGS) entry which is preliminary data.</text>
</comment>
<dbReference type="EMBL" id="JACRTE010000083">
    <property type="protein sequence ID" value="MBC8597597.1"/>
    <property type="molecule type" value="Genomic_DNA"/>
</dbReference>
<accession>A0A926INX9</accession>
<dbReference type="RefSeq" id="WP_262432851.1">
    <property type="nucleotide sequence ID" value="NZ_JACRTE010000083.1"/>
</dbReference>
<reference evidence="1" key="1">
    <citation type="submission" date="2020-08" db="EMBL/GenBank/DDBJ databases">
        <title>Genome public.</title>
        <authorList>
            <person name="Liu C."/>
            <person name="Sun Q."/>
        </authorList>
    </citation>
    <scope>NUCLEOTIDE SEQUENCE</scope>
    <source>
        <strain evidence="1">NSJ-50</strain>
    </source>
</reference>
<organism evidence="1 2">
    <name type="scientific">Qingrenia yutianensis</name>
    <dbReference type="NCBI Taxonomy" id="2763676"/>
    <lineage>
        <taxon>Bacteria</taxon>
        <taxon>Bacillati</taxon>
        <taxon>Bacillota</taxon>
        <taxon>Clostridia</taxon>
        <taxon>Eubacteriales</taxon>
        <taxon>Oscillospiraceae</taxon>
        <taxon>Qingrenia</taxon>
    </lineage>
</organism>
<keyword evidence="2" id="KW-1185">Reference proteome</keyword>
<feature type="non-terminal residue" evidence="1">
    <location>
        <position position="1"/>
    </location>
</feature>
<protein>
    <submittedName>
        <fullName evidence="1">Uncharacterized protein</fullName>
    </submittedName>
</protein>
<name>A0A926INX9_9FIRM</name>
<gene>
    <name evidence="1" type="ORF">H8706_12130</name>
</gene>
<dbReference type="Proteomes" id="UP000647416">
    <property type="component" value="Unassembled WGS sequence"/>
</dbReference>
<evidence type="ECO:0000313" key="1">
    <source>
        <dbReference type="EMBL" id="MBC8597597.1"/>
    </source>
</evidence>